<reference evidence="2" key="2">
    <citation type="submission" date="2021-04" db="EMBL/GenBank/DDBJ databases">
        <authorList>
            <person name="Gilroy R."/>
        </authorList>
    </citation>
    <scope>NUCLEOTIDE SEQUENCE</scope>
    <source>
        <strain evidence="2">CHK191-13928</strain>
    </source>
</reference>
<accession>A0A9D2B7W3</accession>
<protein>
    <submittedName>
        <fullName evidence="2">Uncharacterized protein</fullName>
    </submittedName>
</protein>
<proteinExistence type="predicted"/>
<name>A0A9D2B7W3_9FIRM</name>
<reference evidence="2" key="1">
    <citation type="journal article" date="2021" name="PeerJ">
        <title>Extensive microbial diversity within the chicken gut microbiome revealed by metagenomics and culture.</title>
        <authorList>
            <person name="Gilroy R."/>
            <person name="Ravi A."/>
            <person name="Getino M."/>
            <person name="Pursley I."/>
            <person name="Horton D.L."/>
            <person name="Alikhan N.F."/>
            <person name="Baker D."/>
            <person name="Gharbi K."/>
            <person name="Hall N."/>
            <person name="Watson M."/>
            <person name="Adriaenssens E.M."/>
            <person name="Foster-Nyarko E."/>
            <person name="Jarju S."/>
            <person name="Secka A."/>
            <person name="Antonio M."/>
            <person name="Oren A."/>
            <person name="Chaudhuri R.R."/>
            <person name="La Ragione R."/>
            <person name="Hildebrand F."/>
            <person name="Pallen M.J."/>
        </authorList>
    </citation>
    <scope>NUCLEOTIDE SEQUENCE</scope>
    <source>
        <strain evidence="2">CHK191-13928</strain>
    </source>
</reference>
<dbReference type="AlphaFoldDB" id="A0A9D2B7W3"/>
<keyword evidence="1" id="KW-0472">Membrane</keyword>
<sequence length="364" mass="42186">MKYTKCPICDERLRNGICPVCGYDFKRLEKKADLGGRHWDVLKRDTRTKKPSFVHDEKKCGRSKKSQIKKVSSWKNNGRTRNRNRAMSKQKANKIFMILVVIMLLFGFLSIFGSVIVEEISDIKYQIQTKILGEDETDPVMEHDPYQYTTYDLDTDGEYFETELKAGEYIVGVDLPEGIYQASIQEGKTALMVKNQEQNINFYDFYKADAQEDDSFYKTAEEVRLYEGTYLKIDCAGTMKFETDCARRNSKLLCEDNPQNETIRLKGTMTAGKDFHAGSYDMVCKKNRGTVQTKYKRSEDGIEYTTDYSLIAGGSNDVWGDPEKYNQVYFYEGMKVTVPKDMEVELVPSQYTISEHALQYRFYE</sequence>
<gene>
    <name evidence="2" type="ORF">H9735_00315</name>
</gene>
<evidence type="ECO:0000313" key="3">
    <source>
        <dbReference type="Proteomes" id="UP000886721"/>
    </source>
</evidence>
<evidence type="ECO:0000256" key="1">
    <source>
        <dbReference type="SAM" id="Phobius"/>
    </source>
</evidence>
<dbReference type="EMBL" id="DXEM01000001">
    <property type="protein sequence ID" value="HIX66550.1"/>
    <property type="molecule type" value="Genomic_DNA"/>
</dbReference>
<keyword evidence="1" id="KW-1133">Transmembrane helix</keyword>
<dbReference type="Proteomes" id="UP000886721">
    <property type="component" value="Unassembled WGS sequence"/>
</dbReference>
<feature type="transmembrane region" description="Helical" evidence="1">
    <location>
        <begin position="95"/>
        <end position="117"/>
    </location>
</feature>
<organism evidence="2 3">
    <name type="scientific">Candidatus Anaerostipes excrementavium</name>
    <dbReference type="NCBI Taxonomy" id="2838463"/>
    <lineage>
        <taxon>Bacteria</taxon>
        <taxon>Bacillati</taxon>
        <taxon>Bacillota</taxon>
        <taxon>Clostridia</taxon>
        <taxon>Lachnospirales</taxon>
        <taxon>Lachnospiraceae</taxon>
        <taxon>Anaerostipes</taxon>
    </lineage>
</organism>
<comment type="caution">
    <text evidence="2">The sequence shown here is derived from an EMBL/GenBank/DDBJ whole genome shotgun (WGS) entry which is preliminary data.</text>
</comment>
<evidence type="ECO:0000313" key="2">
    <source>
        <dbReference type="EMBL" id="HIX66550.1"/>
    </source>
</evidence>
<keyword evidence="1" id="KW-0812">Transmembrane</keyword>